<dbReference type="RefSeq" id="WP_183775998.1">
    <property type="nucleotide sequence ID" value="NZ_CAWVEG010000037.1"/>
</dbReference>
<gene>
    <name evidence="1" type="ORF">HNP82_003013</name>
</gene>
<reference evidence="1 2" key="1">
    <citation type="submission" date="2020-08" db="EMBL/GenBank/DDBJ databases">
        <title>Genomic Encyclopedia of Type Strains, Phase IV (KMG-IV): sequencing the most valuable type-strain genomes for metagenomic binning, comparative biology and taxonomic classification.</title>
        <authorList>
            <person name="Goeker M."/>
        </authorList>
    </citation>
    <scope>NUCLEOTIDE SEQUENCE [LARGE SCALE GENOMIC DNA]</scope>
    <source>
        <strain evidence="1 2">DSM 106146</strain>
    </source>
</reference>
<keyword evidence="2" id="KW-1185">Reference proteome</keyword>
<dbReference type="NCBIfam" id="TIGR01484">
    <property type="entry name" value="HAD-SF-IIB"/>
    <property type="match status" value="1"/>
</dbReference>
<dbReference type="SFLD" id="SFLDG01144">
    <property type="entry name" value="C2.B.4:_PGP_Like"/>
    <property type="match status" value="1"/>
</dbReference>
<dbReference type="InterPro" id="IPR023198">
    <property type="entry name" value="PGP-like_dom2"/>
</dbReference>
<dbReference type="Gene3D" id="3.30.1240.10">
    <property type="match status" value="1"/>
</dbReference>
<dbReference type="Gene3D" id="1.10.150.240">
    <property type="entry name" value="Putative phosphatase, domain 2"/>
    <property type="match status" value="1"/>
</dbReference>
<evidence type="ECO:0000313" key="2">
    <source>
        <dbReference type="Proteomes" id="UP000543642"/>
    </source>
</evidence>
<dbReference type="PANTHER" id="PTHR43434:SF1">
    <property type="entry name" value="PHOSPHOGLYCOLATE PHOSPHATASE"/>
    <property type="match status" value="1"/>
</dbReference>
<dbReference type="InterPro" id="IPR050155">
    <property type="entry name" value="HAD-like_hydrolase_sf"/>
</dbReference>
<evidence type="ECO:0000313" key="1">
    <source>
        <dbReference type="EMBL" id="MBB5265862.1"/>
    </source>
</evidence>
<dbReference type="InterPro" id="IPR041492">
    <property type="entry name" value="HAD_2"/>
</dbReference>
<dbReference type="NCBIfam" id="TIGR00099">
    <property type="entry name" value="Cof-subfamily"/>
    <property type="match status" value="1"/>
</dbReference>
<dbReference type="PRINTS" id="PR00413">
    <property type="entry name" value="HADHALOGNASE"/>
</dbReference>
<dbReference type="SFLD" id="SFLDS00003">
    <property type="entry name" value="Haloacid_Dehalogenase"/>
    <property type="match status" value="2"/>
</dbReference>
<dbReference type="InterPro" id="IPR006439">
    <property type="entry name" value="HAD-SF_hydro_IA"/>
</dbReference>
<accession>A0A7W8HCG8</accession>
<dbReference type="SFLD" id="SFLDG01140">
    <property type="entry name" value="C2.B:_Phosphomannomutase_and_P"/>
    <property type="match status" value="1"/>
</dbReference>
<dbReference type="AlphaFoldDB" id="A0A7W8HCG8"/>
<dbReference type="Pfam" id="PF13419">
    <property type="entry name" value="HAD_2"/>
    <property type="match status" value="1"/>
</dbReference>
<protein>
    <submittedName>
        <fullName evidence="1">Cof subfamily protein (Haloacid dehalogenase superfamily)/HAD superfamily hydrolase (TIGR01509 family)</fullName>
    </submittedName>
</protein>
<dbReference type="Gene3D" id="3.40.50.1000">
    <property type="entry name" value="HAD superfamily/HAD-like"/>
    <property type="match status" value="2"/>
</dbReference>
<dbReference type="SFLD" id="SFLDG01135">
    <property type="entry name" value="C1.5.6:_HAD__Beta-PGM__Phospha"/>
    <property type="match status" value="1"/>
</dbReference>
<name>A0A7W8HCG8_9FIRM</name>
<organism evidence="1 2">
    <name type="scientific">Catenibacillus scindens</name>
    <dbReference type="NCBI Taxonomy" id="673271"/>
    <lineage>
        <taxon>Bacteria</taxon>
        <taxon>Bacillati</taxon>
        <taxon>Bacillota</taxon>
        <taxon>Clostridia</taxon>
        <taxon>Lachnospirales</taxon>
        <taxon>Lachnospiraceae</taxon>
        <taxon>Catenibacillus</taxon>
    </lineage>
</organism>
<dbReference type="SUPFAM" id="SSF56784">
    <property type="entry name" value="HAD-like"/>
    <property type="match status" value="2"/>
</dbReference>
<sequence>MMIKACIFDLDGTLADTLESMAVACNEALIQAGFKALPVDNYKYYAGDGAKTLVERALKDAGDVNLEKFAPVYQSYSDKFKVDCTYKVKVYDGIFFMLEALKKRGIKTAVLSNKPHERVLDVIGKLFGQEIFDHVQGQQDSIPKKPDPAGALMTAKILGVTPQECMYFGDTNVDMQTGNRAGMYTVGVLWGFRTQKELEENRAHHILSAPSQIPELVDMKNNGMPADPKVRLVVSDVDGTLLKNGMQYLEDGFLETVDALMDKGIVFAVASGRQINSVQALFGESKKPLYVICENGGKVWYRGEDLAFYSFSGEEYKKIVEGVREHLPGALFAMAAPDAYYTEEGHEEFIEALKNQYFFQVAQIDDIALLDKPVCKIAVYVSEDVQAQSLYFQKLWGDHMEITASGDHWIDITPKGVGKGAAVKMLQERLGISPEETMVFGDNENDVSMLKMARYSCAVSNAFPSAKRAAAYETDSVLKELKKLLNAID</sequence>
<dbReference type="PANTHER" id="PTHR43434">
    <property type="entry name" value="PHOSPHOGLYCOLATE PHOSPHATASE"/>
    <property type="match status" value="1"/>
</dbReference>
<dbReference type="InterPro" id="IPR000150">
    <property type="entry name" value="Cof"/>
</dbReference>
<dbReference type="EMBL" id="JACHFW010000015">
    <property type="protein sequence ID" value="MBB5265862.1"/>
    <property type="molecule type" value="Genomic_DNA"/>
</dbReference>
<dbReference type="GO" id="GO:0006281">
    <property type="term" value="P:DNA repair"/>
    <property type="evidence" value="ECO:0007669"/>
    <property type="project" value="TreeGrafter"/>
</dbReference>
<dbReference type="InterPro" id="IPR006379">
    <property type="entry name" value="HAD-SF_hydro_IIB"/>
</dbReference>
<dbReference type="Proteomes" id="UP000543642">
    <property type="component" value="Unassembled WGS sequence"/>
</dbReference>
<comment type="caution">
    <text evidence="1">The sequence shown here is derived from an EMBL/GenBank/DDBJ whole genome shotgun (WGS) entry which is preliminary data.</text>
</comment>
<keyword evidence="1" id="KW-0378">Hydrolase</keyword>
<dbReference type="SFLD" id="SFLDG01129">
    <property type="entry name" value="C1.5:_HAD__Beta-PGM__Phosphata"/>
    <property type="match status" value="1"/>
</dbReference>
<proteinExistence type="predicted"/>
<dbReference type="InterPro" id="IPR036412">
    <property type="entry name" value="HAD-like_sf"/>
</dbReference>
<dbReference type="NCBIfam" id="TIGR01509">
    <property type="entry name" value="HAD-SF-IA-v3"/>
    <property type="match status" value="1"/>
</dbReference>
<dbReference type="InterPro" id="IPR023214">
    <property type="entry name" value="HAD_sf"/>
</dbReference>
<dbReference type="GO" id="GO:0008967">
    <property type="term" value="F:phosphoglycolate phosphatase activity"/>
    <property type="evidence" value="ECO:0007669"/>
    <property type="project" value="TreeGrafter"/>
</dbReference>
<dbReference type="Pfam" id="PF08282">
    <property type="entry name" value="Hydrolase_3"/>
    <property type="match status" value="1"/>
</dbReference>